<dbReference type="InterPro" id="IPR006590">
    <property type="entry name" value="RNA_pol_Rpb4/RPC9_core"/>
</dbReference>
<evidence type="ECO:0000256" key="2">
    <source>
        <dbReference type="ARBA" id="ARBA00006898"/>
    </source>
</evidence>
<gene>
    <name evidence="8" type="ORF">BN980_GECA23s00626g</name>
</gene>
<evidence type="ECO:0000256" key="1">
    <source>
        <dbReference type="ARBA" id="ARBA00004123"/>
    </source>
</evidence>
<protein>
    <recommendedName>
        <fullName evidence="3">DNA-directed RNA polymerase III subunit RPC9</fullName>
    </recommendedName>
</protein>
<reference evidence="8" key="1">
    <citation type="submission" date="2014-03" db="EMBL/GenBank/DDBJ databases">
        <authorList>
            <person name="Casaregola S."/>
        </authorList>
    </citation>
    <scope>NUCLEOTIDE SEQUENCE [LARGE SCALE GENOMIC DNA]</scope>
    <source>
        <strain evidence="8">CLIB 918</strain>
    </source>
</reference>
<feature type="domain" description="RNA polymerase Rpb4/RPC9 core" evidence="7">
    <location>
        <begin position="1"/>
        <end position="128"/>
    </location>
</feature>
<evidence type="ECO:0000259" key="7">
    <source>
        <dbReference type="SMART" id="SM00657"/>
    </source>
</evidence>
<dbReference type="InterPro" id="IPR038846">
    <property type="entry name" value="RPC9"/>
</dbReference>
<sequence length="142" mass="16282">MKIEKVRDSLLSDYEVLKHLDEIRESRDSSVRTLKAENVETIILEVHAYLRDRPAGNPANPQSAEKLTEFVRLVKPYELEKAEILQLINVAPRSLPVLFNAIEECDQRFTDEQMEELLELIAQYVGFEPTPEVEEGEAEEAA</sequence>
<comment type="subcellular location">
    <subcellularLocation>
        <location evidence="1">Nucleus</location>
    </subcellularLocation>
</comment>
<dbReference type="InterPro" id="IPR005574">
    <property type="entry name" value="Rpb4/RPC9"/>
</dbReference>
<comment type="caution">
    <text evidence="8">The sequence shown here is derived from an EMBL/GenBank/DDBJ whole genome shotgun (WGS) entry which is preliminary data.</text>
</comment>
<dbReference type="SUPFAM" id="SSF47819">
    <property type="entry name" value="HRDC-like"/>
    <property type="match status" value="1"/>
</dbReference>
<evidence type="ECO:0000256" key="3">
    <source>
        <dbReference type="ARBA" id="ARBA00016672"/>
    </source>
</evidence>
<dbReference type="AlphaFoldDB" id="A0A0J9XJF7"/>
<dbReference type="Pfam" id="PF03874">
    <property type="entry name" value="RNA_pol_Rpb4"/>
    <property type="match status" value="1"/>
</dbReference>
<accession>A0A0J9XJF7</accession>
<organism evidence="8 9">
    <name type="scientific">Geotrichum candidum</name>
    <name type="common">Oospora lactis</name>
    <name type="synonym">Dipodascus geotrichum</name>
    <dbReference type="NCBI Taxonomy" id="1173061"/>
    <lineage>
        <taxon>Eukaryota</taxon>
        <taxon>Fungi</taxon>
        <taxon>Dikarya</taxon>
        <taxon>Ascomycota</taxon>
        <taxon>Saccharomycotina</taxon>
        <taxon>Dipodascomycetes</taxon>
        <taxon>Dipodascales</taxon>
        <taxon>Dipodascaceae</taxon>
        <taxon>Geotrichum</taxon>
    </lineage>
</organism>
<comment type="similarity">
    <text evidence="2">Belongs to the eukaryotic RPC9 RNA polymerase subunit family.</text>
</comment>
<evidence type="ECO:0000256" key="6">
    <source>
        <dbReference type="ARBA" id="ARBA00023242"/>
    </source>
</evidence>
<name>A0A0J9XJF7_GEOCN</name>
<evidence type="ECO:0000256" key="5">
    <source>
        <dbReference type="ARBA" id="ARBA00023163"/>
    </source>
</evidence>
<dbReference type="SMART" id="SM00657">
    <property type="entry name" value="RPOL4c"/>
    <property type="match status" value="1"/>
</dbReference>
<dbReference type="InterPro" id="IPR038324">
    <property type="entry name" value="Rpb4/RPC9_sf"/>
</dbReference>
<evidence type="ECO:0000313" key="9">
    <source>
        <dbReference type="Proteomes" id="UP000242525"/>
    </source>
</evidence>
<dbReference type="PANTHER" id="PTHR15561">
    <property type="entry name" value="CALCITONIN GENE-RELATED PEPTIDE-RECEPTOR COMPONENT PROTEIN"/>
    <property type="match status" value="1"/>
</dbReference>
<keyword evidence="4" id="KW-0240">DNA-directed RNA polymerase</keyword>
<dbReference type="GO" id="GO:0006384">
    <property type="term" value="P:transcription initiation at RNA polymerase III promoter"/>
    <property type="evidence" value="ECO:0007669"/>
    <property type="project" value="InterPro"/>
</dbReference>
<keyword evidence="9" id="KW-1185">Reference proteome</keyword>
<dbReference type="OrthoDB" id="1746530at2759"/>
<keyword evidence="6" id="KW-0539">Nucleus</keyword>
<dbReference type="Proteomes" id="UP000242525">
    <property type="component" value="Unassembled WGS sequence"/>
</dbReference>
<evidence type="ECO:0000313" key="8">
    <source>
        <dbReference type="EMBL" id="CDO57597.1"/>
    </source>
</evidence>
<dbReference type="GO" id="GO:0000166">
    <property type="term" value="F:nucleotide binding"/>
    <property type="evidence" value="ECO:0007669"/>
    <property type="project" value="InterPro"/>
</dbReference>
<dbReference type="PANTHER" id="PTHR15561:SF0">
    <property type="entry name" value="DNA-DIRECTED RNA POLYMERASE III SUBUNIT RPC9"/>
    <property type="match status" value="1"/>
</dbReference>
<dbReference type="Gene3D" id="1.20.1250.40">
    <property type="match status" value="1"/>
</dbReference>
<proteinExistence type="inferred from homology"/>
<dbReference type="GO" id="GO:0005666">
    <property type="term" value="C:RNA polymerase III complex"/>
    <property type="evidence" value="ECO:0007669"/>
    <property type="project" value="InterPro"/>
</dbReference>
<keyword evidence="5" id="KW-0804">Transcription</keyword>
<dbReference type="STRING" id="1173061.A0A0J9XJF7"/>
<evidence type="ECO:0000256" key="4">
    <source>
        <dbReference type="ARBA" id="ARBA00022478"/>
    </source>
</evidence>
<dbReference type="EMBL" id="CCBN010000023">
    <property type="protein sequence ID" value="CDO57597.1"/>
    <property type="molecule type" value="Genomic_DNA"/>
</dbReference>
<dbReference type="InterPro" id="IPR010997">
    <property type="entry name" value="HRDC-like_sf"/>
</dbReference>